<reference evidence="1" key="1">
    <citation type="journal article" date="2014" name="Front. Microbiol.">
        <title>High frequency of phylogenetically diverse reductive dehalogenase-homologous genes in deep subseafloor sedimentary metagenomes.</title>
        <authorList>
            <person name="Kawai M."/>
            <person name="Futagami T."/>
            <person name="Toyoda A."/>
            <person name="Takaki Y."/>
            <person name="Nishi S."/>
            <person name="Hori S."/>
            <person name="Arai W."/>
            <person name="Tsubouchi T."/>
            <person name="Morono Y."/>
            <person name="Uchiyama I."/>
            <person name="Ito T."/>
            <person name="Fujiyama A."/>
            <person name="Inagaki F."/>
            <person name="Takami H."/>
        </authorList>
    </citation>
    <scope>NUCLEOTIDE SEQUENCE</scope>
    <source>
        <strain evidence="1">Expedition CK06-06</strain>
    </source>
</reference>
<dbReference type="AlphaFoldDB" id="X0RVH8"/>
<evidence type="ECO:0000313" key="1">
    <source>
        <dbReference type="EMBL" id="GAF72808.1"/>
    </source>
</evidence>
<gene>
    <name evidence="1" type="ORF">S01H1_07964</name>
</gene>
<comment type="caution">
    <text evidence="1">The sequence shown here is derived from an EMBL/GenBank/DDBJ whole genome shotgun (WGS) entry which is preliminary data.</text>
</comment>
<protein>
    <submittedName>
        <fullName evidence="1">Uncharacterized protein</fullName>
    </submittedName>
</protein>
<accession>X0RVH8</accession>
<proteinExistence type="predicted"/>
<name>X0RVH8_9ZZZZ</name>
<organism evidence="1">
    <name type="scientific">marine sediment metagenome</name>
    <dbReference type="NCBI Taxonomy" id="412755"/>
    <lineage>
        <taxon>unclassified sequences</taxon>
        <taxon>metagenomes</taxon>
        <taxon>ecological metagenomes</taxon>
    </lineage>
</organism>
<sequence length="45" mass="5237">MELFPDRVMGNAALDRLSNQSYHIVLEGDSYRRSTRPKINIKTDQ</sequence>
<dbReference type="EMBL" id="BARS01004087">
    <property type="protein sequence ID" value="GAF72808.1"/>
    <property type="molecule type" value="Genomic_DNA"/>
</dbReference>